<feature type="region of interest" description="Disordered" evidence="1">
    <location>
        <begin position="69"/>
        <end position="91"/>
    </location>
</feature>
<name>A0A9P3HDC7_9FUNG</name>
<accession>A0A9P3HDC7</accession>
<proteinExistence type="predicted"/>
<evidence type="ECO:0000256" key="1">
    <source>
        <dbReference type="SAM" id="MobiDB-lite"/>
    </source>
</evidence>
<evidence type="ECO:0000259" key="2">
    <source>
        <dbReference type="PROSITE" id="PS00028"/>
    </source>
</evidence>
<keyword evidence="4" id="KW-1185">Reference proteome</keyword>
<evidence type="ECO:0000313" key="4">
    <source>
        <dbReference type="Proteomes" id="UP000827284"/>
    </source>
</evidence>
<dbReference type="SMART" id="SM00355">
    <property type="entry name" value="ZnF_C2H2"/>
    <property type="match status" value="2"/>
</dbReference>
<gene>
    <name evidence="3" type="ORF">EMPS_06937</name>
</gene>
<sequence>MHTHLLQNHDGKKGRTESLRCPVSSCHLTYESRPWFETHLNEFEHDPEENSCPLCHQGFKTWRDRENHLAAHESQEDNVKTEPDSETDSEEDLGAVQELKRGLTVQSGSLLTADYMISIAQPIVLTLDDDSKISVLGGPGSVEALAGRTIVQAKTIQHGERANDPELSNALLPCRYGKLVLDDLSLYHELDTNTCQLRFSTSSKEIGRRLAGALIQSRTSIMLVLKAEPYGVQKTEDPHEQTLVIPDGRPYIAKSVKHDSTQKLIVATDRWQMLVTSCILLNTGEVTAGPHVTSFTPHRNSRVWTRADFQKNLNVERHLRSKFHDPSTLAKCAGIFHAFQRYTCQPVTLGLLYEYYIQKSASGTKVLAYIFHNFFEDEGILKKSVVQEGLAWIKDDTSRITQELRTLESMILNESGNDVVSITGTIGRQLRVLAGMLPTAITDLNQKQVKKEIERHIERLLNVEP</sequence>
<reference evidence="3" key="2">
    <citation type="journal article" date="2022" name="Microbiol. Resour. Announc.">
        <title>Whole-Genome Sequence of Entomortierella parvispora E1425, a Mucoromycotan Fungus Associated with Burkholderiaceae-Related Endosymbiotic Bacteria.</title>
        <authorList>
            <person name="Herlambang A."/>
            <person name="Guo Y."/>
            <person name="Takashima Y."/>
            <person name="Narisawa K."/>
            <person name="Ohta H."/>
            <person name="Nishizawa T."/>
        </authorList>
    </citation>
    <scope>NUCLEOTIDE SEQUENCE</scope>
    <source>
        <strain evidence="3">E1425</strain>
    </source>
</reference>
<organism evidence="3 4">
    <name type="scientific">Entomortierella parvispora</name>
    <dbReference type="NCBI Taxonomy" id="205924"/>
    <lineage>
        <taxon>Eukaryota</taxon>
        <taxon>Fungi</taxon>
        <taxon>Fungi incertae sedis</taxon>
        <taxon>Mucoromycota</taxon>
        <taxon>Mortierellomycotina</taxon>
        <taxon>Mortierellomycetes</taxon>
        <taxon>Mortierellales</taxon>
        <taxon>Mortierellaceae</taxon>
        <taxon>Entomortierella</taxon>
    </lineage>
</organism>
<feature type="compositionally biased region" description="Basic and acidic residues" evidence="1">
    <location>
        <begin position="69"/>
        <end position="83"/>
    </location>
</feature>
<dbReference type="AlphaFoldDB" id="A0A9P3HDC7"/>
<dbReference type="EMBL" id="BQFW01000009">
    <property type="protein sequence ID" value="GJJ74579.1"/>
    <property type="molecule type" value="Genomic_DNA"/>
</dbReference>
<protein>
    <recommendedName>
        <fullName evidence="2">C2H2-type domain-containing protein</fullName>
    </recommendedName>
</protein>
<evidence type="ECO:0000313" key="3">
    <source>
        <dbReference type="EMBL" id="GJJ74579.1"/>
    </source>
</evidence>
<dbReference type="InterPro" id="IPR013087">
    <property type="entry name" value="Znf_C2H2_type"/>
</dbReference>
<comment type="caution">
    <text evidence="3">The sequence shown here is derived from an EMBL/GenBank/DDBJ whole genome shotgun (WGS) entry which is preliminary data.</text>
</comment>
<feature type="domain" description="C2H2-type" evidence="2">
    <location>
        <begin position="52"/>
        <end position="72"/>
    </location>
</feature>
<reference evidence="3" key="1">
    <citation type="submission" date="2021-11" db="EMBL/GenBank/DDBJ databases">
        <authorList>
            <person name="Herlambang A."/>
            <person name="Guo Y."/>
            <person name="Takashima Y."/>
            <person name="Nishizawa T."/>
        </authorList>
    </citation>
    <scope>NUCLEOTIDE SEQUENCE</scope>
    <source>
        <strain evidence="3">E1425</strain>
    </source>
</reference>
<dbReference type="OrthoDB" id="2421942at2759"/>
<dbReference type="PROSITE" id="PS00028">
    <property type="entry name" value="ZINC_FINGER_C2H2_1"/>
    <property type="match status" value="1"/>
</dbReference>
<dbReference type="Proteomes" id="UP000827284">
    <property type="component" value="Unassembled WGS sequence"/>
</dbReference>